<dbReference type="Gene3D" id="1.10.443.10">
    <property type="entry name" value="Intergrase catalytic core"/>
    <property type="match status" value="1"/>
</dbReference>
<feature type="domain" description="Tyr recombinase" evidence="2">
    <location>
        <begin position="13"/>
        <end position="182"/>
    </location>
</feature>
<evidence type="ECO:0000256" key="1">
    <source>
        <dbReference type="ARBA" id="ARBA00023172"/>
    </source>
</evidence>
<reference evidence="3 4" key="1">
    <citation type="submission" date="2022-04" db="EMBL/GenBank/DDBJ databases">
        <authorList>
            <person name="Grouzdev D.S."/>
            <person name="Pantiukh K.S."/>
            <person name="Krutkina M.S."/>
        </authorList>
    </citation>
    <scope>NUCLEOTIDE SEQUENCE [LARGE SCALE GENOMIC DNA]</scope>
    <source>
        <strain evidence="3 4">6x-1</strain>
    </source>
</reference>
<name>A0ABT0DBN1_9HYPH</name>
<comment type="caution">
    <text evidence="3">The sequence shown here is derived from an EMBL/GenBank/DDBJ whole genome shotgun (WGS) entry which is preliminary data.</text>
</comment>
<dbReference type="CDD" id="cd00397">
    <property type="entry name" value="DNA_BRE_C"/>
    <property type="match status" value="1"/>
</dbReference>
<dbReference type="PROSITE" id="PS51898">
    <property type="entry name" value="TYR_RECOMBINASE"/>
    <property type="match status" value="1"/>
</dbReference>
<evidence type="ECO:0000313" key="3">
    <source>
        <dbReference type="EMBL" id="MCK0197373.1"/>
    </source>
</evidence>
<keyword evidence="1" id="KW-0233">DNA recombination</keyword>
<organism evidence="3 4">
    <name type="scientific">Ancylobacter crimeensis</name>
    <dbReference type="NCBI Taxonomy" id="2579147"/>
    <lineage>
        <taxon>Bacteria</taxon>
        <taxon>Pseudomonadati</taxon>
        <taxon>Pseudomonadota</taxon>
        <taxon>Alphaproteobacteria</taxon>
        <taxon>Hyphomicrobiales</taxon>
        <taxon>Xanthobacteraceae</taxon>
        <taxon>Ancylobacter</taxon>
    </lineage>
</organism>
<proteinExistence type="predicted"/>
<evidence type="ECO:0000313" key="4">
    <source>
        <dbReference type="Proteomes" id="UP001203284"/>
    </source>
</evidence>
<evidence type="ECO:0000259" key="2">
    <source>
        <dbReference type="PROSITE" id="PS51898"/>
    </source>
</evidence>
<protein>
    <submittedName>
        <fullName evidence="3">Site-specific integrase</fullName>
    </submittedName>
</protein>
<gene>
    <name evidence="3" type="ORF">MWN34_10660</name>
</gene>
<dbReference type="Proteomes" id="UP001203284">
    <property type="component" value="Unassembled WGS sequence"/>
</dbReference>
<dbReference type="RefSeq" id="WP_247029086.1">
    <property type="nucleotide sequence ID" value="NZ_JALKCH010000006.1"/>
</dbReference>
<accession>A0ABT0DBN1</accession>
<dbReference type="InterPro" id="IPR013762">
    <property type="entry name" value="Integrase-like_cat_sf"/>
</dbReference>
<sequence>MKQPSSHLFDGDGQRKYCDWSEYVRLRAVAQHLPLHKSLFVQLVAVSGCRISEALEVSLSRVGTGYVVLRTLKRRTTVYRLVHLPAPLAAQLRALARGGMPDQRLWSVNRSTAYRWVKRAMRLADVHGRQACPRGLRHGFGARNVIAGTQLNFIQKWMGHASPRSTVIYMDVSGPEERQLASRTW</sequence>
<dbReference type="Pfam" id="PF00589">
    <property type="entry name" value="Phage_integrase"/>
    <property type="match status" value="1"/>
</dbReference>
<dbReference type="InterPro" id="IPR002104">
    <property type="entry name" value="Integrase_catalytic"/>
</dbReference>
<keyword evidence="4" id="KW-1185">Reference proteome</keyword>
<dbReference type="InterPro" id="IPR011010">
    <property type="entry name" value="DNA_brk_join_enz"/>
</dbReference>
<dbReference type="SUPFAM" id="SSF56349">
    <property type="entry name" value="DNA breaking-rejoining enzymes"/>
    <property type="match status" value="1"/>
</dbReference>
<dbReference type="EMBL" id="JALKCH010000006">
    <property type="protein sequence ID" value="MCK0197373.1"/>
    <property type="molecule type" value="Genomic_DNA"/>
</dbReference>